<dbReference type="EMBL" id="MBFS01001401">
    <property type="protein sequence ID" value="PVV01064.1"/>
    <property type="molecule type" value="Genomic_DNA"/>
</dbReference>
<sequence>MSHKNKPTRSQSIRTDESMSILPGSFGQPSNQNIQDENNYLPPPIPPFTPRRSERIKNRQNQQNEQANIELQIISLDFVMQTMQMEKTENLYQDMGNPKQRVLVDITAKEVKK</sequence>
<comment type="caution">
    <text evidence="2">The sequence shown here is derived from an EMBL/GenBank/DDBJ whole genome shotgun (WGS) entry which is preliminary data.</text>
</comment>
<dbReference type="AlphaFoldDB" id="A0A2T9Z8Z8"/>
<gene>
    <name evidence="2" type="ORF">BB560_004532</name>
</gene>
<dbReference type="Proteomes" id="UP000245609">
    <property type="component" value="Unassembled WGS sequence"/>
</dbReference>
<name>A0A2T9Z8Z8_9FUNG</name>
<evidence type="ECO:0000313" key="2">
    <source>
        <dbReference type="EMBL" id="PVV01064.1"/>
    </source>
</evidence>
<evidence type="ECO:0000313" key="3">
    <source>
        <dbReference type="Proteomes" id="UP000245609"/>
    </source>
</evidence>
<reference evidence="2 3" key="1">
    <citation type="journal article" date="2018" name="MBio">
        <title>Comparative Genomics Reveals the Core Gene Toolbox for the Fungus-Insect Symbiosis.</title>
        <authorList>
            <person name="Wang Y."/>
            <person name="Stata M."/>
            <person name="Wang W."/>
            <person name="Stajich J.E."/>
            <person name="White M.M."/>
            <person name="Moncalvo J.M."/>
        </authorList>
    </citation>
    <scope>NUCLEOTIDE SEQUENCE [LARGE SCALE GENOMIC DNA]</scope>
    <source>
        <strain evidence="2 3">SC-DP-2</strain>
    </source>
</reference>
<proteinExistence type="predicted"/>
<feature type="region of interest" description="Disordered" evidence="1">
    <location>
        <begin position="1"/>
        <end position="52"/>
    </location>
</feature>
<organism evidence="2 3">
    <name type="scientific">Smittium megazygosporum</name>
    <dbReference type="NCBI Taxonomy" id="133381"/>
    <lineage>
        <taxon>Eukaryota</taxon>
        <taxon>Fungi</taxon>
        <taxon>Fungi incertae sedis</taxon>
        <taxon>Zoopagomycota</taxon>
        <taxon>Kickxellomycotina</taxon>
        <taxon>Harpellomycetes</taxon>
        <taxon>Harpellales</taxon>
        <taxon>Legeriomycetaceae</taxon>
        <taxon>Smittium</taxon>
    </lineage>
</organism>
<protein>
    <submittedName>
        <fullName evidence="2">Uncharacterized protein</fullName>
    </submittedName>
</protein>
<keyword evidence="3" id="KW-1185">Reference proteome</keyword>
<accession>A0A2T9Z8Z8</accession>
<feature type="compositionally biased region" description="Polar residues" evidence="1">
    <location>
        <begin position="27"/>
        <end position="38"/>
    </location>
</feature>
<evidence type="ECO:0000256" key="1">
    <source>
        <dbReference type="SAM" id="MobiDB-lite"/>
    </source>
</evidence>